<dbReference type="WBParaSite" id="maker-uti_cns_0000431-snap-gene-0.12-mRNA-1">
    <property type="protein sequence ID" value="maker-uti_cns_0000431-snap-gene-0.12-mRNA-1"/>
    <property type="gene ID" value="maker-uti_cns_0000431-snap-gene-0.12"/>
</dbReference>
<feature type="region of interest" description="Disordered" evidence="1">
    <location>
        <begin position="308"/>
        <end position="376"/>
    </location>
</feature>
<sequence>RPCRLFQSAAQSEAHVDFHWNRARDLLAQLAARGRLRSEAYIVNRRFWKFRLSFSVSLPQTLLQGEVGSSLSTLPVFNSQSPTQRRGRPAGNPEPSMSAEVPPADDGAFYSPLKSRAGTRSAAAQPPLWSQPRQPPDGASSIEDLMTSVKSDFTALARILDTEGDSPQQHHSGRGSTDDLHLEKLQRAGAGISITSNSLAMSGADDLDANFTEEYHEDGLQIALRHRPHPEDRTQSDPTGSRAVAMDRDSLEPLDSHDTGVYGGGGLWGTSTFCSGGGDANATQQDAAYYPEFSDKTRDILLKIKARSGQPQQLPSRPPPLPPLPKPVEPASTAGTAAASEETDAPPGSPAESSEDEESDISDFIINTYEKDASYDQPSFEYQSIHDILRASSQMIGSSRCLFPILEESSDEISSSEDEDEEEDDEDAWLPAAKIEEKYASPMETEEEEVALRGSAIQRDIEMQEIRKSNPDFSSATAAATAAAADQESRLRAARSAEELQSGGLQSDSASTFYTARESCESFATVTEGRGGSGDNSLRGSQLIETEEELDEADEETEVTRFGEWPGRAGHAALYRGPRAY</sequence>
<feature type="compositionally biased region" description="Pro residues" evidence="1">
    <location>
        <begin position="316"/>
        <end position="328"/>
    </location>
</feature>
<protein>
    <submittedName>
        <fullName evidence="3">SH2 domain-containing protein</fullName>
    </submittedName>
</protein>
<feature type="compositionally biased region" description="Low complexity" evidence="1">
    <location>
        <begin position="476"/>
        <end position="485"/>
    </location>
</feature>
<organism evidence="2 3">
    <name type="scientific">Macrostomum lignano</name>
    <dbReference type="NCBI Taxonomy" id="282301"/>
    <lineage>
        <taxon>Eukaryota</taxon>
        <taxon>Metazoa</taxon>
        <taxon>Spiralia</taxon>
        <taxon>Lophotrochozoa</taxon>
        <taxon>Platyhelminthes</taxon>
        <taxon>Rhabditophora</taxon>
        <taxon>Macrostomorpha</taxon>
        <taxon>Macrostomida</taxon>
        <taxon>Macrostomidae</taxon>
        <taxon>Macrostomum</taxon>
    </lineage>
</organism>
<feature type="compositionally biased region" description="Polar residues" evidence="1">
    <location>
        <begin position="73"/>
        <end position="84"/>
    </location>
</feature>
<accession>A0A1I8G0M0</accession>
<name>A0A1I8G0M0_9PLAT</name>
<feature type="compositionally biased region" description="Acidic residues" evidence="1">
    <location>
        <begin position="545"/>
        <end position="557"/>
    </location>
</feature>
<reference evidence="3" key="1">
    <citation type="submission" date="2016-11" db="UniProtKB">
        <authorList>
            <consortium name="WormBaseParasite"/>
        </authorList>
    </citation>
    <scope>IDENTIFICATION</scope>
</reference>
<evidence type="ECO:0000313" key="3">
    <source>
        <dbReference type="WBParaSite" id="maker-uti_cns_0000431-snap-gene-0.12-mRNA-1"/>
    </source>
</evidence>
<dbReference type="AlphaFoldDB" id="A0A1I8G0M0"/>
<feature type="compositionally biased region" description="Polar residues" evidence="1">
    <location>
        <begin position="535"/>
        <end position="544"/>
    </location>
</feature>
<feature type="compositionally biased region" description="Basic and acidic residues" evidence="1">
    <location>
        <begin position="487"/>
        <end position="498"/>
    </location>
</feature>
<feature type="region of interest" description="Disordered" evidence="1">
    <location>
        <begin position="73"/>
        <end position="142"/>
    </location>
</feature>
<feature type="region of interest" description="Disordered" evidence="1">
    <location>
        <begin position="468"/>
        <end position="510"/>
    </location>
</feature>
<feature type="region of interest" description="Disordered" evidence="1">
    <location>
        <begin position="407"/>
        <end position="428"/>
    </location>
</feature>
<keyword evidence="2" id="KW-1185">Reference proteome</keyword>
<feature type="compositionally biased region" description="Acidic residues" evidence="1">
    <location>
        <begin position="408"/>
        <end position="428"/>
    </location>
</feature>
<dbReference type="Proteomes" id="UP000095280">
    <property type="component" value="Unplaced"/>
</dbReference>
<proteinExistence type="predicted"/>
<feature type="region of interest" description="Disordered" evidence="1">
    <location>
        <begin position="525"/>
        <end position="565"/>
    </location>
</feature>
<evidence type="ECO:0000256" key="1">
    <source>
        <dbReference type="SAM" id="MobiDB-lite"/>
    </source>
</evidence>
<feature type="compositionally biased region" description="Low complexity" evidence="1">
    <location>
        <begin position="329"/>
        <end position="340"/>
    </location>
</feature>
<evidence type="ECO:0000313" key="2">
    <source>
        <dbReference type="Proteomes" id="UP000095280"/>
    </source>
</evidence>